<evidence type="ECO:0000313" key="10">
    <source>
        <dbReference type="Proteomes" id="UP000030012"/>
    </source>
</evidence>
<keyword evidence="6 7" id="KW-0472">Membrane</keyword>
<comment type="subcellular location">
    <subcellularLocation>
        <location evidence="1 7">Cell membrane</location>
        <topology evidence="1 7">Multi-pass membrane protein</topology>
    </subcellularLocation>
</comment>
<dbReference type="InterPro" id="IPR050366">
    <property type="entry name" value="BP-dependent_transpt_permease"/>
</dbReference>
<feature type="transmembrane region" description="Helical" evidence="7">
    <location>
        <begin position="143"/>
        <end position="162"/>
    </location>
</feature>
<evidence type="ECO:0000256" key="3">
    <source>
        <dbReference type="ARBA" id="ARBA00022475"/>
    </source>
</evidence>
<dbReference type="OrthoDB" id="9783218at2"/>
<name>A0A0A0I798_CLONO</name>
<dbReference type="PANTHER" id="PTHR43386:SF22">
    <property type="entry name" value="OLIGOPEPTIDE TRANSPORT SYSTEM PERMEASE PROTEIN OPPC"/>
    <property type="match status" value="1"/>
</dbReference>
<evidence type="ECO:0000256" key="5">
    <source>
        <dbReference type="ARBA" id="ARBA00022989"/>
    </source>
</evidence>
<feature type="transmembrane region" description="Helical" evidence="7">
    <location>
        <begin position="42"/>
        <end position="63"/>
    </location>
</feature>
<accession>A0A0A0I798</accession>
<evidence type="ECO:0000256" key="4">
    <source>
        <dbReference type="ARBA" id="ARBA00022692"/>
    </source>
</evidence>
<dbReference type="InterPro" id="IPR000515">
    <property type="entry name" value="MetI-like"/>
</dbReference>
<dbReference type="GO" id="GO:0005886">
    <property type="term" value="C:plasma membrane"/>
    <property type="evidence" value="ECO:0007669"/>
    <property type="project" value="UniProtKB-SubCell"/>
</dbReference>
<dbReference type="CDD" id="cd06261">
    <property type="entry name" value="TM_PBP2"/>
    <property type="match status" value="1"/>
</dbReference>
<dbReference type="PROSITE" id="PS50928">
    <property type="entry name" value="ABC_TM1"/>
    <property type="match status" value="1"/>
</dbReference>
<dbReference type="InterPro" id="IPR025966">
    <property type="entry name" value="OppC_N"/>
</dbReference>
<comment type="similarity">
    <text evidence="7">Belongs to the binding-protein-dependent transport system permease family.</text>
</comment>
<dbReference type="EMBL" id="JENJ01000012">
    <property type="protein sequence ID" value="KGM97284.1"/>
    <property type="molecule type" value="Genomic_DNA"/>
</dbReference>
<keyword evidence="5 7" id="KW-1133">Transmembrane helix</keyword>
<dbReference type="Proteomes" id="UP000030012">
    <property type="component" value="Unassembled WGS sequence"/>
</dbReference>
<evidence type="ECO:0000256" key="2">
    <source>
        <dbReference type="ARBA" id="ARBA00022448"/>
    </source>
</evidence>
<dbReference type="Gene3D" id="1.10.3720.10">
    <property type="entry name" value="MetI-like"/>
    <property type="match status" value="1"/>
</dbReference>
<keyword evidence="3" id="KW-1003">Cell membrane</keyword>
<organism evidence="9 10">
    <name type="scientific">Clostridium novyi A str. 4552</name>
    <dbReference type="NCBI Taxonomy" id="1444289"/>
    <lineage>
        <taxon>Bacteria</taxon>
        <taxon>Bacillati</taxon>
        <taxon>Bacillota</taxon>
        <taxon>Clostridia</taxon>
        <taxon>Eubacteriales</taxon>
        <taxon>Clostridiaceae</taxon>
        <taxon>Clostridium</taxon>
    </lineage>
</organism>
<dbReference type="SUPFAM" id="SSF161098">
    <property type="entry name" value="MetI-like"/>
    <property type="match status" value="1"/>
</dbReference>
<keyword evidence="4 7" id="KW-0812">Transmembrane</keyword>
<keyword evidence="2 7" id="KW-0813">Transport</keyword>
<protein>
    <submittedName>
        <fullName evidence="9">Diguanylate cyclase</fullName>
    </submittedName>
</protein>
<gene>
    <name evidence="9" type="ORF">Z968_04010</name>
</gene>
<sequence length="305" mass="33813">MVELKKEQFEVIGCENENSEAILRPNMTYWQDAWRRLKQNKVAMFSMGLLVVIITMCIIGPYITKHGYSEQVMENINLEPNGEYWFGTDNLGRDLFSRLWIGGRVSIAIGVIGTLIEVLIGCIYGGISGYFGGRVDDIMMRIVEILNSIPYMIVVIILSIYLGPGMSSLLIALCITGWTGMARMVRGQVLQLKQSEYVLAAQALGGSSARIILRHLIPNTIGIIIIYMTFDIPGFIFSEAFLSFIGLGIKPPATSWGAMCAAGQSVMDFYPYQLIFPAVAICLTMLAFNLLGDGLRDALDPKLRQ</sequence>
<feature type="transmembrane region" description="Helical" evidence="7">
    <location>
        <begin position="269"/>
        <end position="292"/>
    </location>
</feature>
<evidence type="ECO:0000256" key="7">
    <source>
        <dbReference type="RuleBase" id="RU363032"/>
    </source>
</evidence>
<dbReference type="GO" id="GO:0055085">
    <property type="term" value="P:transmembrane transport"/>
    <property type="evidence" value="ECO:0007669"/>
    <property type="project" value="InterPro"/>
</dbReference>
<comment type="caution">
    <text evidence="9">The sequence shown here is derived from an EMBL/GenBank/DDBJ whole genome shotgun (WGS) entry which is preliminary data.</text>
</comment>
<evidence type="ECO:0000313" key="9">
    <source>
        <dbReference type="EMBL" id="KGM97284.1"/>
    </source>
</evidence>
<dbReference type="PANTHER" id="PTHR43386">
    <property type="entry name" value="OLIGOPEPTIDE TRANSPORT SYSTEM PERMEASE PROTEIN APPC"/>
    <property type="match status" value="1"/>
</dbReference>
<evidence type="ECO:0000256" key="6">
    <source>
        <dbReference type="ARBA" id="ARBA00023136"/>
    </source>
</evidence>
<dbReference type="RefSeq" id="WP_039253622.1">
    <property type="nucleotide sequence ID" value="NZ_JENJ01000012.1"/>
</dbReference>
<dbReference type="Pfam" id="PF12911">
    <property type="entry name" value="OppC_N"/>
    <property type="match status" value="1"/>
</dbReference>
<evidence type="ECO:0000256" key="1">
    <source>
        <dbReference type="ARBA" id="ARBA00004651"/>
    </source>
</evidence>
<dbReference type="Pfam" id="PF00528">
    <property type="entry name" value="BPD_transp_1"/>
    <property type="match status" value="1"/>
</dbReference>
<evidence type="ECO:0000259" key="8">
    <source>
        <dbReference type="PROSITE" id="PS50928"/>
    </source>
</evidence>
<dbReference type="AlphaFoldDB" id="A0A0A0I798"/>
<feature type="transmembrane region" description="Helical" evidence="7">
    <location>
        <begin position="105"/>
        <end position="131"/>
    </location>
</feature>
<reference evidence="9 10" key="1">
    <citation type="submission" date="2014-01" db="EMBL/GenBank/DDBJ databases">
        <title>Plasmidome dynamics in the species complex Clostridium novyi sensu lato converts strains of independent lineages into distinctly different pathogens.</title>
        <authorList>
            <person name="Skarin H."/>
            <person name="Segerman B."/>
        </authorList>
    </citation>
    <scope>NUCLEOTIDE SEQUENCE [LARGE SCALE GENOMIC DNA]</scope>
    <source>
        <strain evidence="9 10">4552</strain>
    </source>
</reference>
<feature type="domain" description="ABC transmembrane type-1" evidence="8">
    <location>
        <begin position="103"/>
        <end position="292"/>
    </location>
</feature>
<dbReference type="InterPro" id="IPR035906">
    <property type="entry name" value="MetI-like_sf"/>
</dbReference>
<feature type="transmembrane region" description="Helical" evidence="7">
    <location>
        <begin position="220"/>
        <end position="249"/>
    </location>
</feature>
<feature type="transmembrane region" description="Helical" evidence="7">
    <location>
        <begin position="168"/>
        <end position="185"/>
    </location>
</feature>
<proteinExistence type="inferred from homology"/>